<dbReference type="PANTHER" id="PTHR36833:SF1">
    <property type="entry name" value="INTEGRAL MEMBRANE TRANSPORT PROTEIN"/>
    <property type="match status" value="1"/>
</dbReference>
<feature type="transmembrane region" description="Helical" evidence="1">
    <location>
        <begin position="62"/>
        <end position="84"/>
    </location>
</feature>
<accession>A0ABP8DAQ0</accession>
<feature type="transmembrane region" description="Helical" evidence="1">
    <location>
        <begin position="146"/>
        <end position="174"/>
    </location>
</feature>
<name>A0ABP8DAQ0_9ACTN</name>
<protein>
    <submittedName>
        <fullName evidence="2">ABC-2 family transporter protein</fullName>
    </submittedName>
</protein>
<sequence>MADSPLRPYAVLAGLHVRAQTAYRGSFAIEIVASVGATITGICELYVVFANVPTLGGLTLRAALLVFALGHVSFSLADLVVGHLDTLPGYLRTGTFDAFLLRPLPVLPQLISAELSLRRLGRTISGSIVAAAVLARIGIRWTPAGVGLVALTVLSGAAIFAALFTAAAAVQFWLLDGAEVTASFVYGGQYAAQFPASIYAAPLRVLFTFVVPSAFVAYLPALTLLGIPAPGVPQWIGWCTPLAAAGAWTVALLGWRAGLRHYTGTGS</sequence>
<evidence type="ECO:0000313" key="3">
    <source>
        <dbReference type="Proteomes" id="UP001500620"/>
    </source>
</evidence>
<feature type="transmembrane region" description="Helical" evidence="1">
    <location>
        <begin position="120"/>
        <end position="139"/>
    </location>
</feature>
<dbReference type="Proteomes" id="UP001500620">
    <property type="component" value="Unassembled WGS sequence"/>
</dbReference>
<keyword evidence="1" id="KW-1133">Transmembrane helix</keyword>
<feature type="transmembrane region" description="Helical" evidence="1">
    <location>
        <begin position="235"/>
        <end position="255"/>
    </location>
</feature>
<dbReference type="RefSeq" id="WP_345129000.1">
    <property type="nucleotide sequence ID" value="NZ_BAABAT010000011.1"/>
</dbReference>
<dbReference type="PANTHER" id="PTHR36833">
    <property type="entry name" value="SLR0610 PROTEIN-RELATED"/>
    <property type="match status" value="1"/>
</dbReference>
<feature type="transmembrane region" description="Helical" evidence="1">
    <location>
        <begin position="180"/>
        <end position="199"/>
    </location>
</feature>
<comment type="caution">
    <text evidence="2">The sequence shown here is derived from an EMBL/GenBank/DDBJ whole genome shotgun (WGS) entry which is preliminary data.</text>
</comment>
<gene>
    <name evidence="2" type="ORF">GCM10022255_044090</name>
</gene>
<reference evidence="3" key="1">
    <citation type="journal article" date="2019" name="Int. J. Syst. Evol. Microbiol.">
        <title>The Global Catalogue of Microorganisms (GCM) 10K type strain sequencing project: providing services to taxonomists for standard genome sequencing and annotation.</title>
        <authorList>
            <consortium name="The Broad Institute Genomics Platform"/>
            <consortium name="The Broad Institute Genome Sequencing Center for Infectious Disease"/>
            <person name="Wu L."/>
            <person name="Ma J."/>
        </authorList>
    </citation>
    <scope>NUCLEOTIDE SEQUENCE [LARGE SCALE GENOMIC DNA]</scope>
    <source>
        <strain evidence="3">JCM 17441</strain>
    </source>
</reference>
<dbReference type="InterPro" id="IPR010390">
    <property type="entry name" value="ABC-2_transporter-like"/>
</dbReference>
<organism evidence="2 3">
    <name type="scientific">Dactylosporangium darangshiense</name>
    <dbReference type="NCBI Taxonomy" id="579108"/>
    <lineage>
        <taxon>Bacteria</taxon>
        <taxon>Bacillati</taxon>
        <taxon>Actinomycetota</taxon>
        <taxon>Actinomycetes</taxon>
        <taxon>Micromonosporales</taxon>
        <taxon>Micromonosporaceae</taxon>
        <taxon>Dactylosporangium</taxon>
    </lineage>
</organism>
<keyword evidence="1" id="KW-0812">Transmembrane</keyword>
<keyword evidence="3" id="KW-1185">Reference proteome</keyword>
<evidence type="ECO:0000256" key="1">
    <source>
        <dbReference type="SAM" id="Phobius"/>
    </source>
</evidence>
<keyword evidence="1" id="KW-0472">Membrane</keyword>
<feature type="transmembrane region" description="Helical" evidence="1">
    <location>
        <begin position="27"/>
        <end position="50"/>
    </location>
</feature>
<dbReference type="EMBL" id="BAABAT010000011">
    <property type="protein sequence ID" value="GAA4251440.1"/>
    <property type="molecule type" value="Genomic_DNA"/>
</dbReference>
<evidence type="ECO:0000313" key="2">
    <source>
        <dbReference type="EMBL" id="GAA4251440.1"/>
    </source>
</evidence>
<proteinExistence type="predicted"/>
<feature type="transmembrane region" description="Helical" evidence="1">
    <location>
        <begin position="206"/>
        <end position="229"/>
    </location>
</feature>
<dbReference type="Pfam" id="PF06182">
    <property type="entry name" value="ABC2_membrane_6"/>
    <property type="match status" value="1"/>
</dbReference>